<evidence type="ECO:0000259" key="2">
    <source>
        <dbReference type="PROSITE" id="PS50943"/>
    </source>
</evidence>
<feature type="domain" description="HTH cro/C1-type" evidence="2">
    <location>
        <begin position="8"/>
        <end position="62"/>
    </location>
</feature>
<keyword evidence="4" id="KW-1185">Reference proteome</keyword>
<dbReference type="InterPro" id="IPR001387">
    <property type="entry name" value="Cro/C1-type_HTH"/>
</dbReference>
<dbReference type="SUPFAM" id="SSF47413">
    <property type="entry name" value="lambda repressor-like DNA-binding domains"/>
    <property type="match status" value="1"/>
</dbReference>
<name>A0A344UQM6_9ACTN</name>
<dbReference type="GO" id="GO:0003677">
    <property type="term" value="F:DNA binding"/>
    <property type="evidence" value="ECO:0007669"/>
    <property type="project" value="InterPro"/>
</dbReference>
<protein>
    <recommendedName>
        <fullName evidence="2">HTH cro/C1-type domain-containing protein</fullName>
    </recommendedName>
</protein>
<accession>A0A344UQM6</accession>
<dbReference type="PROSITE" id="PS50943">
    <property type="entry name" value="HTH_CROC1"/>
    <property type="match status" value="1"/>
</dbReference>
<dbReference type="KEGG" id="acij:JS278_00377"/>
<organism evidence="3 4">
    <name type="scientific">Acidipropionibacterium virtanenii</name>
    <dbReference type="NCBI Taxonomy" id="2057246"/>
    <lineage>
        <taxon>Bacteria</taxon>
        <taxon>Bacillati</taxon>
        <taxon>Actinomycetota</taxon>
        <taxon>Actinomycetes</taxon>
        <taxon>Propionibacteriales</taxon>
        <taxon>Propionibacteriaceae</taxon>
        <taxon>Acidipropionibacterium</taxon>
    </lineage>
</organism>
<dbReference type="EMBL" id="CP025198">
    <property type="protein sequence ID" value="AXE37574.1"/>
    <property type="molecule type" value="Genomic_DNA"/>
</dbReference>
<evidence type="ECO:0000256" key="1">
    <source>
        <dbReference type="SAM" id="MobiDB-lite"/>
    </source>
</evidence>
<evidence type="ECO:0000313" key="4">
    <source>
        <dbReference type="Proteomes" id="UP000251995"/>
    </source>
</evidence>
<feature type="region of interest" description="Disordered" evidence="1">
    <location>
        <begin position="1"/>
        <end position="36"/>
    </location>
</feature>
<proteinExistence type="predicted"/>
<reference evidence="3 4" key="1">
    <citation type="submission" date="2017-12" db="EMBL/GenBank/DDBJ databases">
        <title>The whole genome sequence of the Acidipropionibacterium virtanenii sp. nov. type strain JS278.</title>
        <authorList>
            <person name="Laine P."/>
            <person name="Deptula P."/>
            <person name="Varmanen P."/>
            <person name="Auvinen P."/>
        </authorList>
    </citation>
    <scope>NUCLEOTIDE SEQUENCE [LARGE SCALE GENOMIC DNA]</scope>
    <source>
        <strain evidence="3 4">JS278</strain>
    </source>
</reference>
<dbReference type="SMART" id="SM00530">
    <property type="entry name" value="HTH_XRE"/>
    <property type="match status" value="1"/>
</dbReference>
<dbReference type="Gene3D" id="1.10.260.40">
    <property type="entry name" value="lambda repressor-like DNA-binding domains"/>
    <property type="match status" value="1"/>
</dbReference>
<dbReference type="Pfam" id="PF13560">
    <property type="entry name" value="HTH_31"/>
    <property type="match status" value="1"/>
</dbReference>
<dbReference type="RefSeq" id="WP_114043715.1">
    <property type="nucleotide sequence ID" value="NZ_CP025198.1"/>
</dbReference>
<dbReference type="InterPro" id="IPR010982">
    <property type="entry name" value="Lambda_DNA-bd_dom_sf"/>
</dbReference>
<dbReference type="AlphaFoldDB" id="A0A344UQM6"/>
<evidence type="ECO:0000313" key="3">
    <source>
        <dbReference type="EMBL" id="AXE37574.1"/>
    </source>
</evidence>
<dbReference type="OrthoDB" id="9794834at2"/>
<dbReference type="Proteomes" id="UP000251995">
    <property type="component" value="Chromosome"/>
</dbReference>
<sequence>MEAIGERVRQRIRHTRMTQAEVARQSELSESQLSKSLAGSRQFSAPELVRIAHALGVSLHWLATGEPDPMEIRIAARHDFDGFSRSYTARNSEGDQQTLQDIALLYRQAYR</sequence>
<feature type="compositionally biased region" description="Low complexity" evidence="1">
    <location>
        <begin position="25"/>
        <end position="36"/>
    </location>
</feature>
<dbReference type="CDD" id="cd00093">
    <property type="entry name" value="HTH_XRE"/>
    <property type="match status" value="1"/>
</dbReference>
<gene>
    <name evidence="3" type="ORF">JS278_00377</name>
</gene>